<dbReference type="Gene3D" id="1.20.1510.10">
    <property type="entry name" value="Cation efflux protein transmembrane domain"/>
    <property type="match status" value="1"/>
</dbReference>
<dbReference type="InterPro" id="IPR027469">
    <property type="entry name" value="Cation_efflux_TMD_sf"/>
</dbReference>
<dbReference type="Proteomes" id="UP000642910">
    <property type="component" value="Unassembled WGS sequence"/>
</dbReference>
<comment type="similarity">
    <text evidence="2">Belongs to the cation diffusion facilitator (CDF) transporter (TC 2.A.4) family. SLC30A subfamily.</text>
</comment>
<evidence type="ECO:0000256" key="3">
    <source>
        <dbReference type="ARBA" id="ARBA00022448"/>
    </source>
</evidence>
<evidence type="ECO:0000259" key="10">
    <source>
        <dbReference type="Pfam" id="PF16916"/>
    </source>
</evidence>
<comment type="caution">
    <text evidence="11">The sequence shown here is derived from an EMBL/GenBank/DDBJ whole genome shotgun (WGS) entry which is preliminary data.</text>
</comment>
<evidence type="ECO:0000259" key="9">
    <source>
        <dbReference type="Pfam" id="PF01545"/>
    </source>
</evidence>
<organism evidence="11 12">
    <name type="scientific">Alicyclobacillus mali</name>
    <name type="common">ex Roth et al. 2021</name>
    <dbReference type="NCBI Taxonomy" id="1123961"/>
    <lineage>
        <taxon>Bacteria</taxon>
        <taxon>Bacillati</taxon>
        <taxon>Bacillota</taxon>
        <taxon>Bacilli</taxon>
        <taxon>Bacillales</taxon>
        <taxon>Alicyclobacillaceae</taxon>
        <taxon>Alicyclobacillus</taxon>
    </lineage>
</organism>
<evidence type="ECO:0000313" key="12">
    <source>
        <dbReference type="Proteomes" id="UP000642910"/>
    </source>
</evidence>
<dbReference type="EMBL" id="JADPKZ010000047">
    <property type="protein sequence ID" value="MBF8378808.1"/>
    <property type="molecule type" value="Genomic_DNA"/>
</dbReference>
<keyword evidence="6" id="KW-0406">Ion transport</keyword>
<reference evidence="11 12" key="1">
    <citation type="submission" date="2020-11" db="EMBL/GenBank/DDBJ databases">
        <title>Genomic insight of Alicyclobacillus mali FL 18 reveals a new arsenic-resistant strain, with potential in environmental biotechnology.</title>
        <authorList>
            <person name="Fiorentino G."/>
            <person name="Gallo G."/>
            <person name="Aulitto M."/>
        </authorList>
    </citation>
    <scope>NUCLEOTIDE SEQUENCE [LARGE SCALE GENOMIC DNA]</scope>
    <source>
        <strain evidence="11 12">FL 18</strain>
    </source>
</reference>
<accession>A0ABS0F686</accession>
<gene>
    <name evidence="11" type="ORF">IW967_13200</name>
</gene>
<evidence type="ECO:0000256" key="5">
    <source>
        <dbReference type="ARBA" id="ARBA00022989"/>
    </source>
</evidence>
<comment type="subcellular location">
    <subcellularLocation>
        <location evidence="1">Membrane</location>
        <topology evidence="1">Multi-pass membrane protein</topology>
    </subcellularLocation>
</comment>
<dbReference type="InterPro" id="IPR027470">
    <property type="entry name" value="Cation_efflux_CTD"/>
</dbReference>
<dbReference type="SUPFAM" id="SSF161111">
    <property type="entry name" value="Cation efflux protein transmembrane domain-like"/>
    <property type="match status" value="1"/>
</dbReference>
<evidence type="ECO:0000256" key="6">
    <source>
        <dbReference type="ARBA" id="ARBA00023065"/>
    </source>
</evidence>
<feature type="transmembrane region" description="Helical" evidence="8">
    <location>
        <begin position="60"/>
        <end position="81"/>
    </location>
</feature>
<name>A0ABS0F686_9BACL</name>
<evidence type="ECO:0000256" key="7">
    <source>
        <dbReference type="ARBA" id="ARBA00023136"/>
    </source>
</evidence>
<evidence type="ECO:0000256" key="8">
    <source>
        <dbReference type="SAM" id="Phobius"/>
    </source>
</evidence>
<dbReference type="NCBIfam" id="TIGR01297">
    <property type="entry name" value="CDF"/>
    <property type="match status" value="1"/>
</dbReference>
<sequence length="344" mass="37202">MSHSHQGHPHHHAHGGGHAHEGEWLHVHAPADKMRLAFWLTALVFLAELLGGFASNSLALLSDAGHVLTDMAALGLSWYALRQAERPSDARMTFGYHRAGILAALMNALLLLAVTVWVMVEAWNRLHHPRPIEPLWMTLAALVGVVVNLGMALAMRGEDNLNVQSAVLHMMGDMAASLGVIAAGAVIAWTHWDPIDPILSVAIALVIAYGAIRLAGRATRILMEGAPAEVNARDVVEAIRTVEGVRGVHDLHIWSIANGRNALSCHVEMDGVSTVSEAQGVIREIEHRLHHLNIGHVTVQVEDEAHPHDPGVFCAQDAGALRHQDVHGCVNEADDEGSRSQHPR</sequence>
<evidence type="ECO:0000256" key="4">
    <source>
        <dbReference type="ARBA" id="ARBA00022692"/>
    </source>
</evidence>
<dbReference type="RefSeq" id="WP_195868133.1">
    <property type="nucleotide sequence ID" value="NZ_JADPKZ010000047.1"/>
</dbReference>
<dbReference type="InterPro" id="IPR050681">
    <property type="entry name" value="CDF/SLC30A"/>
</dbReference>
<evidence type="ECO:0000256" key="1">
    <source>
        <dbReference type="ARBA" id="ARBA00004141"/>
    </source>
</evidence>
<dbReference type="PANTHER" id="PTHR11562">
    <property type="entry name" value="CATION EFFLUX PROTEIN/ ZINC TRANSPORTER"/>
    <property type="match status" value="1"/>
</dbReference>
<protein>
    <submittedName>
        <fullName evidence="11">Cation transporter</fullName>
    </submittedName>
</protein>
<keyword evidence="12" id="KW-1185">Reference proteome</keyword>
<feature type="transmembrane region" description="Helical" evidence="8">
    <location>
        <begin position="36"/>
        <end position="54"/>
    </location>
</feature>
<feature type="transmembrane region" description="Helical" evidence="8">
    <location>
        <begin position="198"/>
        <end position="216"/>
    </location>
</feature>
<evidence type="ECO:0000256" key="2">
    <source>
        <dbReference type="ARBA" id="ARBA00008873"/>
    </source>
</evidence>
<dbReference type="InterPro" id="IPR036837">
    <property type="entry name" value="Cation_efflux_CTD_sf"/>
</dbReference>
<dbReference type="Gene3D" id="3.30.70.1350">
    <property type="entry name" value="Cation efflux protein, cytoplasmic domain"/>
    <property type="match status" value="1"/>
</dbReference>
<evidence type="ECO:0000313" key="11">
    <source>
        <dbReference type="EMBL" id="MBF8378808.1"/>
    </source>
</evidence>
<dbReference type="SUPFAM" id="SSF160240">
    <property type="entry name" value="Cation efflux protein cytoplasmic domain-like"/>
    <property type="match status" value="1"/>
</dbReference>
<dbReference type="InterPro" id="IPR058533">
    <property type="entry name" value="Cation_efflux_TM"/>
</dbReference>
<keyword evidence="5 8" id="KW-1133">Transmembrane helix</keyword>
<feature type="transmembrane region" description="Helical" evidence="8">
    <location>
        <begin position="101"/>
        <end position="120"/>
    </location>
</feature>
<keyword evidence="3" id="KW-0813">Transport</keyword>
<feature type="domain" description="Cation efflux protein cytoplasmic" evidence="10">
    <location>
        <begin position="229"/>
        <end position="303"/>
    </location>
</feature>
<dbReference type="Pfam" id="PF16916">
    <property type="entry name" value="ZT_dimer"/>
    <property type="match status" value="1"/>
</dbReference>
<keyword evidence="7 8" id="KW-0472">Membrane</keyword>
<feature type="transmembrane region" description="Helical" evidence="8">
    <location>
        <begin position="167"/>
        <end position="192"/>
    </location>
</feature>
<proteinExistence type="inferred from homology"/>
<feature type="domain" description="Cation efflux protein transmembrane" evidence="9">
    <location>
        <begin position="35"/>
        <end position="223"/>
    </location>
</feature>
<dbReference type="Pfam" id="PF01545">
    <property type="entry name" value="Cation_efflux"/>
    <property type="match status" value="1"/>
</dbReference>
<dbReference type="InterPro" id="IPR002524">
    <property type="entry name" value="Cation_efflux"/>
</dbReference>
<keyword evidence="4 8" id="KW-0812">Transmembrane</keyword>
<feature type="transmembrane region" description="Helical" evidence="8">
    <location>
        <begin position="135"/>
        <end position="155"/>
    </location>
</feature>
<dbReference type="PANTHER" id="PTHR11562:SF17">
    <property type="entry name" value="RE54080P-RELATED"/>
    <property type="match status" value="1"/>
</dbReference>